<protein>
    <recommendedName>
        <fullName evidence="1">YopX protein domain-containing protein</fullName>
    </recommendedName>
</protein>
<reference evidence="2 3" key="1">
    <citation type="journal article" date="2014" name="Int. J. Syst. Evol. Microbiol.">
        <title>Listeria floridensis sp. nov., Listeria aquatica sp. nov., Listeria cornellensis sp. nov., Listeria riparia sp. nov. and Listeria grandensis sp. nov., from agricultural and natural environments.</title>
        <authorList>
            <person name="den Bakker H.C."/>
            <person name="Warchocki S."/>
            <person name="Wright E.M."/>
            <person name="Allred A.F."/>
            <person name="Ahlstrom C."/>
            <person name="Manuel C.S."/>
            <person name="Stasiewicz M.J."/>
            <person name="Burrell A."/>
            <person name="Roof S."/>
            <person name="Strawn L."/>
            <person name="Fortes E.D."/>
            <person name="Nightingale K.K."/>
            <person name="Kephart D."/>
            <person name="Wiedmann M."/>
        </authorList>
    </citation>
    <scope>NUCLEOTIDE SEQUENCE [LARGE SCALE GENOMIC DNA]</scope>
    <source>
        <strain evidence="2 3">FSL S10-1187</strain>
    </source>
</reference>
<dbReference type="InterPro" id="IPR019096">
    <property type="entry name" value="YopX_protein"/>
</dbReference>
<organism evidence="2 3">
    <name type="scientific">Listeria floridensis FSL S10-1187</name>
    <dbReference type="NCBI Taxonomy" id="1265817"/>
    <lineage>
        <taxon>Bacteria</taxon>
        <taxon>Bacillati</taxon>
        <taxon>Bacillota</taxon>
        <taxon>Bacilli</taxon>
        <taxon>Bacillales</taxon>
        <taxon>Listeriaceae</taxon>
        <taxon>Listeria</taxon>
    </lineage>
</organism>
<keyword evidence="3" id="KW-1185">Reference proteome</keyword>
<dbReference type="Gene3D" id="2.30.30.290">
    <property type="entry name" value="YopX-like domains"/>
    <property type="match status" value="1"/>
</dbReference>
<dbReference type="SUPFAM" id="SSF159006">
    <property type="entry name" value="YopX-like"/>
    <property type="match status" value="1"/>
</dbReference>
<name>A0ABP3AW09_9LIST</name>
<feature type="non-terminal residue" evidence="2">
    <location>
        <position position="1"/>
    </location>
</feature>
<gene>
    <name evidence="2" type="ORF">MFLO_15723</name>
</gene>
<accession>A0ABP3AW09</accession>
<sequence length="57" mass="6660">DFSVDSEEFIGVVEFLEGSWVITNHKRRESINLWSELNELEVIGNKWQNPELLEGVK</sequence>
<dbReference type="Proteomes" id="UP000019249">
    <property type="component" value="Unassembled WGS sequence"/>
</dbReference>
<evidence type="ECO:0000313" key="3">
    <source>
        <dbReference type="Proteomes" id="UP000019249"/>
    </source>
</evidence>
<proteinExistence type="predicted"/>
<dbReference type="InterPro" id="IPR023385">
    <property type="entry name" value="YopX-like_C"/>
</dbReference>
<evidence type="ECO:0000313" key="2">
    <source>
        <dbReference type="EMBL" id="EUJ24250.1"/>
    </source>
</evidence>
<feature type="domain" description="YopX protein" evidence="1">
    <location>
        <begin position="11"/>
        <end position="54"/>
    </location>
</feature>
<dbReference type="EMBL" id="AODF01000061">
    <property type="protein sequence ID" value="EUJ24250.1"/>
    <property type="molecule type" value="Genomic_DNA"/>
</dbReference>
<comment type="caution">
    <text evidence="2">The sequence shown here is derived from an EMBL/GenBank/DDBJ whole genome shotgun (WGS) entry which is preliminary data.</text>
</comment>
<evidence type="ECO:0000259" key="1">
    <source>
        <dbReference type="Pfam" id="PF09643"/>
    </source>
</evidence>
<dbReference type="Pfam" id="PF09643">
    <property type="entry name" value="YopX"/>
    <property type="match status" value="1"/>
</dbReference>